<feature type="region of interest" description="Disordered" evidence="4">
    <location>
        <begin position="158"/>
        <end position="179"/>
    </location>
</feature>
<keyword evidence="1" id="KW-0540">Nuclease</keyword>
<evidence type="ECO:0000256" key="4">
    <source>
        <dbReference type="SAM" id="MobiDB-lite"/>
    </source>
</evidence>
<dbReference type="PROSITE" id="PS50830">
    <property type="entry name" value="TNASE_3"/>
    <property type="match status" value="1"/>
</dbReference>
<evidence type="ECO:0000313" key="6">
    <source>
        <dbReference type="EMBL" id="URA09605.1"/>
    </source>
</evidence>
<dbReference type="SUPFAM" id="SSF50199">
    <property type="entry name" value="Staphylococcal nuclease"/>
    <property type="match status" value="1"/>
</dbReference>
<evidence type="ECO:0000256" key="1">
    <source>
        <dbReference type="ARBA" id="ARBA00022722"/>
    </source>
</evidence>
<gene>
    <name evidence="6" type="ORF">KDW03_08925</name>
</gene>
<dbReference type="AlphaFoldDB" id="A0AAX3BBK7"/>
<dbReference type="PANTHER" id="PTHR12302">
    <property type="entry name" value="EBNA2 BINDING PROTEIN P100"/>
    <property type="match status" value="1"/>
</dbReference>
<evidence type="ECO:0000259" key="5">
    <source>
        <dbReference type="PROSITE" id="PS50830"/>
    </source>
</evidence>
<reference evidence="6" key="1">
    <citation type="submission" date="2021-04" db="EMBL/GenBank/DDBJ databases">
        <authorList>
            <person name="Postec A."/>
        </authorList>
    </citation>
    <scope>NUCLEOTIDE SEQUENCE</scope>
    <source>
        <strain evidence="6">F1F22</strain>
    </source>
</reference>
<evidence type="ECO:0000256" key="3">
    <source>
        <dbReference type="ARBA" id="ARBA00022801"/>
    </source>
</evidence>
<dbReference type="GO" id="GO:0016787">
    <property type="term" value="F:hydrolase activity"/>
    <property type="evidence" value="ECO:0007669"/>
    <property type="project" value="UniProtKB-KW"/>
</dbReference>
<keyword evidence="3" id="KW-0378">Hydrolase</keyword>
<keyword evidence="2" id="KW-0255">Endonuclease</keyword>
<evidence type="ECO:0000256" key="2">
    <source>
        <dbReference type="ARBA" id="ARBA00022759"/>
    </source>
</evidence>
<dbReference type="GO" id="GO:0004519">
    <property type="term" value="F:endonuclease activity"/>
    <property type="evidence" value="ECO:0007669"/>
    <property type="project" value="UniProtKB-KW"/>
</dbReference>
<name>A0AAX3BBK7_9SPIR</name>
<feature type="domain" description="TNase-like" evidence="5">
    <location>
        <begin position="25"/>
        <end position="175"/>
    </location>
</feature>
<evidence type="ECO:0000313" key="7">
    <source>
        <dbReference type="Proteomes" id="UP001056539"/>
    </source>
</evidence>
<dbReference type="EMBL" id="CP073355">
    <property type="protein sequence ID" value="URA09605.1"/>
    <property type="molecule type" value="Genomic_DNA"/>
</dbReference>
<dbReference type="SMART" id="SM00318">
    <property type="entry name" value="SNc"/>
    <property type="match status" value="1"/>
</dbReference>
<dbReference type="Proteomes" id="UP001056539">
    <property type="component" value="Chromosome"/>
</dbReference>
<keyword evidence="7" id="KW-1185">Reference proteome</keyword>
<organism evidence="6 7">
    <name type="scientific">Thermospira aquatica</name>
    <dbReference type="NCBI Taxonomy" id="2828656"/>
    <lineage>
        <taxon>Bacteria</taxon>
        <taxon>Pseudomonadati</taxon>
        <taxon>Spirochaetota</taxon>
        <taxon>Spirochaetia</taxon>
        <taxon>Brevinematales</taxon>
        <taxon>Thermospiraceae</taxon>
        <taxon>Thermospira</taxon>
    </lineage>
</organism>
<dbReference type="PANTHER" id="PTHR12302:SF3">
    <property type="entry name" value="SERINE_THREONINE-PROTEIN KINASE 31"/>
    <property type="match status" value="1"/>
</dbReference>
<sequence>MFGKTGWSLIYFLLIFVACSSGIKNAQPVVAVEVQDGDTCVVERDGKQWVVRLIGIDAWEIHANQRLIRQVLSWKKRGIGVTYEQGLQWGSNGYIFLKQLLPPGSEVLLVSYGKDQYGRILGSLYLSHRWINEEMVQSGWAVVYLLFSELPPEERKKLREAEKKAQRQKQGMWKSIDLP</sequence>
<dbReference type="InterPro" id="IPR035437">
    <property type="entry name" value="SNase_OB-fold_sf"/>
</dbReference>
<dbReference type="KEGG" id="taqu:KDW03_08925"/>
<dbReference type="PROSITE" id="PS51257">
    <property type="entry name" value="PROKAR_LIPOPROTEIN"/>
    <property type="match status" value="1"/>
</dbReference>
<dbReference type="RefSeq" id="WP_271434740.1">
    <property type="nucleotide sequence ID" value="NZ_CP073355.1"/>
</dbReference>
<accession>A0AAX3BBK7</accession>
<dbReference type="Gene3D" id="2.40.50.90">
    <property type="match status" value="1"/>
</dbReference>
<dbReference type="InterPro" id="IPR016071">
    <property type="entry name" value="Staphylococal_nuclease_OB-fold"/>
</dbReference>
<protein>
    <submittedName>
        <fullName evidence="6">Thermonuclease family protein</fullName>
    </submittedName>
</protein>
<proteinExistence type="predicted"/>
<dbReference type="Pfam" id="PF00565">
    <property type="entry name" value="SNase"/>
    <property type="match status" value="1"/>
</dbReference>
<reference evidence="6" key="2">
    <citation type="submission" date="2022-06" db="EMBL/GenBank/DDBJ databases">
        <title>Thermospira aquatica gen. nov., sp. nov.</title>
        <authorList>
            <person name="Ben Ali Gam Z."/>
            <person name="Labat M."/>
        </authorList>
    </citation>
    <scope>NUCLEOTIDE SEQUENCE</scope>
    <source>
        <strain evidence="6">F1F22</strain>
    </source>
</reference>